<gene>
    <name evidence="2" type="ORF">PCAR00345_LOCUS10753</name>
    <name evidence="3" type="ORF">PCAR00345_LOCUS10754</name>
</gene>
<dbReference type="EMBL" id="HBIZ01017277">
    <property type="protein sequence ID" value="CAE0758159.1"/>
    <property type="molecule type" value="Transcribed_RNA"/>
</dbReference>
<dbReference type="AlphaFoldDB" id="A0A6S9T7Z4"/>
<proteinExistence type="predicted"/>
<reference evidence="3" key="1">
    <citation type="submission" date="2021-01" db="EMBL/GenBank/DDBJ databases">
        <authorList>
            <person name="Corre E."/>
            <person name="Pelletier E."/>
            <person name="Niang G."/>
            <person name="Scheremetjew M."/>
            <person name="Finn R."/>
            <person name="Kale V."/>
            <person name="Holt S."/>
            <person name="Cochrane G."/>
            <person name="Meng A."/>
            <person name="Brown T."/>
            <person name="Cohen L."/>
        </authorList>
    </citation>
    <scope>NUCLEOTIDE SEQUENCE</scope>
    <source>
        <strain evidence="3">CCMP645</strain>
    </source>
</reference>
<sequence>MTAHRLLGLVLAAIATCTNAFSSITSDNCLPLRDCIALPAGWNAQAVLYSNRTYKSDKTAAEVWSHIIDHEAFYAVRGMRVLQAGFGGSGVGLVRGFDDTIGIGIRQLVSSMVEESHYSYQAFLMCGPFAPSTAPSLGFCNASVQLLKAPTGWTISIQNLLVSNNEELLAELIAPAFSASDEEVLKDQDAFFAQ</sequence>
<organism evidence="3">
    <name type="scientific">Chrysotila carterae</name>
    <name type="common">Marine alga</name>
    <name type="synonym">Syracosphaera carterae</name>
    <dbReference type="NCBI Taxonomy" id="13221"/>
    <lineage>
        <taxon>Eukaryota</taxon>
        <taxon>Haptista</taxon>
        <taxon>Haptophyta</taxon>
        <taxon>Prymnesiophyceae</taxon>
        <taxon>Isochrysidales</taxon>
        <taxon>Isochrysidaceae</taxon>
        <taxon>Chrysotila</taxon>
    </lineage>
</organism>
<feature type="chain" id="PRO_5036191508" evidence="1">
    <location>
        <begin position="21"/>
        <end position="194"/>
    </location>
</feature>
<name>A0A6S9T7Z4_CHRCT</name>
<dbReference type="EMBL" id="HBIZ01017278">
    <property type="protein sequence ID" value="CAE0758160.1"/>
    <property type="molecule type" value="Transcribed_RNA"/>
</dbReference>
<keyword evidence="1" id="KW-0732">Signal</keyword>
<accession>A0A6S9T7Z4</accession>
<evidence type="ECO:0000313" key="3">
    <source>
        <dbReference type="EMBL" id="CAE0758160.1"/>
    </source>
</evidence>
<feature type="signal peptide" evidence="1">
    <location>
        <begin position="1"/>
        <end position="20"/>
    </location>
</feature>
<evidence type="ECO:0000256" key="1">
    <source>
        <dbReference type="SAM" id="SignalP"/>
    </source>
</evidence>
<protein>
    <submittedName>
        <fullName evidence="3">Uncharacterized protein</fullName>
    </submittedName>
</protein>
<evidence type="ECO:0000313" key="2">
    <source>
        <dbReference type="EMBL" id="CAE0758159.1"/>
    </source>
</evidence>